<dbReference type="FunFam" id="3.30.160.60:FF:000322">
    <property type="entry name" value="GDNF-inducible zinc finger protein 1"/>
    <property type="match status" value="1"/>
</dbReference>
<dbReference type="STRING" id="947166.A0A1D1VCY6"/>
<feature type="domain" description="C2H2-type" evidence="13">
    <location>
        <begin position="171"/>
        <end position="198"/>
    </location>
</feature>
<dbReference type="InterPro" id="IPR050527">
    <property type="entry name" value="Snail/Krueppel_Znf"/>
</dbReference>
<evidence type="ECO:0000313" key="15">
    <source>
        <dbReference type="Proteomes" id="UP000186922"/>
    </source>
</evidence>
<feature type="domain" description="C2H2-type" evidence="13">
    <location>
        <begin position="256"/>
        <end position="283"/>
    </location>
</feature>
<reference evidence="14 15" key="1">
    <citation type="journal article" date="2016" name="Nat. Commun.">
        <title>Extremotolerant tardigrade genome and improved radiotolerance of human cultured cells by tardigrade-unique protein.</title>
        <authorList>
            <person name="Hashimoto T."/>
            <person name="Horikawa D.D."/>
            <person name="Saito Y."/>
            <person name="Kuwahara H."/>
            <person name="Kozuka-Hata H."/>
            <person name="Shin-I T."/>
            <person name="Minakuchi Y."/>
            <person name="Ohishi K."/>
            <person name="Motoyama A."/>
            <person name="Aizu T."/>
            <person name="Enomoto A."/>
            <person name="Kondo K."/>
            <person name="Tanaka S."/>
            <person name="Hara Y."/>
            <person name="Koshikawa S."/>
            <person name="Sagara H."/>
            <person name="Miura T."/>
            <person name="Yokobori S."/>
            <person name="Miyagawa K."/>
            <person name="Suzuki Y."/>
            <person name="Kubo T."/>
            <person name="Oyama M."/>
            <person name="Kohara Y."/>
            <person name="Fujiyama A."/>
            <person name="Arakawa K."/>
            <person name="Katayama T."/>
            <person name="Toyoda A."/>
            <person name="Kunieda T."/>
        </authorList>
    </citation>
    <scope>NUCLEOTIDE SEQUENCE [LARGE SCALE GENOMIC DNA]</scope>
    <source>
        <strain evidence="14 15">YOKOZUNA-1</strain>
    </source>
</reference>
<keyword evidence="5" id="KW-0862">Zinc</keyword>
<evidence type="ECO:0000256" key="2">
    <source>
        <dbReference type="ARBA" id="ARBA00022723"/>
    </source>
</evidence>
<evidence type="ECO:0000256" key="6">
    <source>
        <dbReference type="ARBA" id="ARBA00023015"/>
    </source>
</evidence>
<feature type="compositionally biased region" description="Basic and acidic residues" evidence="12">
    <location>
        <begin position="146"/>
        <end position="161"/>
    </location>
</feature>
<evidence type="ECO:0000256" key="9">
    <source>
        <dbReference type="ARBA" id="ARBA00023242"/>
    </source>
</evidence>
<dbReference type="InterPro" id="IPR013087">
    <property type="entry name" value="Znf_C2H2_type"/>
</dbReference>
<evidence type="ECO:0000256" key="3">
    <source>
        <dbReference type="ARBA" id="ARBA00022737"/>
    </source>
</evidence>
<dbReference type="PANTHER" id="PTHR24388">
    <property type="entry name" value="ZINC FINGER PROTEIN"/>
    <property type="match status" value="1"/>
</dbReference>
<dbReference type="FunFam" id="3.30.160.60:FF:000450">
    <property type="entry name" value="PR domain zinc finger protein 14"/>
    <property type="match status" value="1"/>
</dbReference>
<dbReference type="OrthoDB" id="5428132at2759"/>
<evidence type="ECO:0000256" key="8">
    <source>
        <dbReference type="ARBA" id="ARBA00023163"/>
    </source>
</evidence>
<dbReference type="SMART" id="SM00355">
    <property type="entry name" value="ZnF_C2H2"/>
    <property type="match status" value="5"/>
</dbReference>
<evidence type="ECO:0000256" key="7">
    <source>
        <dbReference type="ARBA" id="ARBA00023125"/>
    </source>
</evidence>
<dbReference type="GO" id="GO:0000981">
    <property type="term" value="F:DNA-binding transcription factor activity, RNA polymerase II-specific"/>
    <property type="evidence" value="ECO:0007669"/>
    <property type="project" value="TreeGrafter"/>
</dbReference>
<keyword evidence="4 11" id="KW-0863">Zinc-finger</keyword>
<organism evidence="14 15">
    <name type="scientific">Ramazzottius varieornatus</name>
    <name type="common">Water bear</name>
    <name type="synonym">Tardigrade</name>
    <dbReference type="NCBI Taxonomy" id="947166"/>
    <lineage>
        <taxon>Eukaryota</taxon>
        <taxon>Metazoa</taxon>
        <taxon>Ecdysozoa</taxon>
        <taxon>Tardigrada</taxon>
        <taxon>Eutardigrada</taxon>
        <taxon>Parachela</taxon>
        <taxon>Hypsibioidea</taxon>
        <taxon>Ramazzottiidae</taxon>
        <taxon>Ramazzottius</taxon>
    </lineage>
</organism>
<dbReference type="GO" id="GO:0008270">
    <property type="term" value="F:zinc ion binding"/>
    <property type="evidence" value="ECO:0007669"/>
    <property type="project" value="UniProtKB-KW"/>
</dbReference>
<evidence type="ECO:0000256" key="11">
    <source>
        <dbReference type="PROSITE-ProRule" id="PRU00042"/>
    </source>
</evidence>
<evidence type="ECO:0000256" key="1">
    <source>
        <dbReference type="ARBA" id="ARBA00004123"/>
    </source>
</evidence>
<keyword evidence="6" id="KW-0805">Transcription regulation</keyword>
<keyword evidence="15" id="KW-1185">Reference proteome</keyword>
<keyword evidence="7" id="KW-0238">DNA-binding</keyword>
<feature type="compositionally biased region" description="Basic residues" evidence="12">
    <location>
        <begin position="123"/>
        <end position="132"/>
    </location>
</feature>
<dbReference type="GO" id="GO:2000177">
    <property type="term" value="P:regulation of neural precursor cell proliferation"/>
    <property type="evidence" value="ECO:0007669"/>
    <property type="project" value="UniProtKB-ARBA"/>
</dbReference>
<dbReference type="GO" id="GO:0055059">
    <property type="term" value="P:asymmetric neuroblast division"/>
    <property type="evidence" value="ECO:0007669"/>
    <property type="project" value="UniProtKB-ARBA"/>
</dbReference>
<dbReference type="Proteomes" id="UP000186922">
    <property type="component" value="Unassembled WGS sequence"/>
</dbReference>
<protein>
    <recommendedName>
        <fullName evidence="13">C2H2-type domain-containing protein</fullName>
    </recommendedName>
</protein>
<evidence type="ECO:0000259" key="13">
    <source>
        <dbReference type="PROSITE" id="PS50157"/>
    </source>
</evidence>
<dbReference type="AlphaFoldDB" id="A0A1D1VCY6"/>
<sequence>MPRAFLFSSKRYGLVRKSVPFCSGFESALIPSGKVSPKCSPCTGSSEVALNLSCSQVALKQPVEPSLPVTAPSVQPVFDSAQVSATYAHTSPASQNRPRRKRLQPSPISASPDSRVSNAKTPRPIRTKRTKRNLVEEGDFVVSEEPELKDGPKEEHHDSSSHDTGCSESHFACPECGKVYTTASNLTRHRQTHRSLSDQKARKCPHCDRVYVSSPAYNMHVQTHLQSCECPHCKKRFSRQWLLQGHLRTHSGERPFQCHKCEKNFADKSNLRAHIQTHSNEKPFVCQTCQKAFALKSYLTKHEEASCNKNRKKIPVGS</sequence>
<feature type="compositionally biased region" description="Polar residues" evidence="12">
    <location>
        <begin position="86"/>
        <end position="96"/>
    </location>
</feature>
<dbReference type="GO" id="GO:0000978">
    <property type="term" value="F:RNA polymerase II cis-regulatory region sequence-specific DNA binding"/>
    <property type="evidence" value="ECO:0007669"/>
    <property type="project" value="TreeGrafter"/>
</dbReference>
<feature type="domain" description="C2H2-type" evidence="13">
    <location>
        <begin position="228"/>
        <end position="255"/>
    </location>
</feature>
<dbReference type="Gene3D" id="3.30.160.60">
    <property type="entry name" value="Classic Zinc Finger"/>
    <property type="match status" value="4"/>
</dbReference>
<feature type="compositionally biased region" description="Polar residues" evidence="12">
    <location>
        <begin position="106"/>
        <end position="119"/>
    </location>
</feature>
<dbReference type="InterPro" id="IPR036236">
    <property type="entry name" value="Znf_C2H2_sf"/>
</dbReference>
<name>A0A1D1VCY6_RAMVA</name>
<accession>A0A1D1VCY6</accession>
<evidence type="ECO:0000256" key="10">
    <source>
        <dbReference type="ARBA" id="ARBA00037948"/>
    </source>
</evidence>
<gene>
    <name evidence="14" type="primary">RvY_10504</name>
    <name evidence="14" type="synonym">RvY_10504.1</name>
    <name evidence="14" type="ORF">RvY_10504-1</name>
</gene>
<comment type="similarity">
    <text evidence="10">Belongs to the snail C2H2-type zinc-finger protein family.</text>
</comment>
<dbReference type="Pfam" id="PF00096">
    <property type="entry name" value="zf-C2H2"/>
    <property type="match status" value="5"/>
</dbReference>
<keyword evidence="8" id="KW-0804">Transcription</keyword>
<dbReference type="FunFam" id="3.30.160.60:FF:000207">
    <property type="entry name" value="zinc finger protein SNAI2"/>
    <property type="match status" value="1"/>
</dbReference>
<evidence type="ECO:0000256" key="4">
    <source>
        <dbReference type="ARBA" id="ARBA00022771"/>
    </source>
</evidence>
<keyword evidence="9" id="KW-0539">Nucleus</keyword>
<comment type="subcellular location">
    <subcellularLocation>
        <location evidence="1">Nucleus</location>
    </subcellularLocation>
</comment>
<dbReference type="SUPFAM" id="SSF57667">
    <property type="entry name" value="beta-beta-alpha zinc fingers"/>
    <property type="match status" value="3"/>
</dbReference>
<feature type="region of interest" description="Disordered" evidence="12">
    <location>
        <begin position="86"/>
        <end position="164"/>
    </location>
</feature>
<dbReference type="EMBL" id="BDGG01000005">
    <property type="protein sequence ID" value="GAU99511.1"/>
    <property type="molecule type" value="Genomic_DNA"/>
</dbReference>
<feature type="domain" description="C2H2-type" evidence="13">
    <location>
        <begin position="284"/>
        <end position="313"/>
    </location>
</feature>
<dbReference type="PROSITE" id="PS00028">
    <property type="entry name" value="ZINC_FINGER_C2H2_1"/>
    <property type="match status" value="4"/>
</dbReference>
<dbReference type="PROSITE" id="PS50157">
    <property type="entry name" value="ZINC_FINGER_C2H2_2"/>
    <property type="match status" value="4"/>
</dbReference>
<keyword evidence="2" id="KW-0479">Metal-binding</keyword>
<proteinExistence type="inferred from homology"/>
<dbReference type="PANTHER" id="PTHR24388:SF100">
    <property type="entry name" value="ZINC FINGER PROTEIN 423"/>
    <property type="match status" value="1"/>
</dbReference>
<feature type="compositionally biased region" description="Acidic residues" evidence="12">
    <location>
        <begin position="136"/>
        <end position="145"/>
    </location>
</feature>
<evidence type="ECO:0000256" key="5">
    <source>
        <dbReference type="ARBA" id="ARBA00022833"/>
    </source>
</evidence>
<evidence type="ECO:0000313" key="14">
    <source>
        <dbReference type="EMBL" id="GAU99511.1"/>
    </source>
</evidence>
<keyword evidence="3" id="KW-0677">Repeat</keyword>
<evidence type="ECO:0000256" key="12">
    <source>
        <dbReference type="SAM" id="MobiDB-lite"/>
    </source>
</evidence>
<dbReference type="GO" id="GO:0005634">
    <property type="term" value="C:nucleus"/>
    <property type="evidence" value="ECO:0007669"/>
    <property type="project" value="UniProtKB-SubCell"/>
</dbReference>
<comment type="caution">
    <text evidence="14">The sequence shown here is derived from an EMBL/GenBank/DDBJ whole genome shotgun (WGS) entry which is preliminary data.</text>
</comment>